<dbReference type="SUPFAM" id="SSF54675">
    <property type="entry name" value="Nicotinate/Quinolinate PRTase N-terminal domain-like"/>
    <property type="match status" value="1"/>
</dbReference>
<proteinExistence type="inferred from homology"/>
<protein>
    <recommendedName>
        <fullName evidence="6">Nicotinate-nucleotide pyrophosphorylase [carboxylating]</fullName>
        <ecNumber evidence="6">2.4.2.19</ecNumber>
    </recommendedName>
    <alternativeName>
        <fullName evidence="6">Quinolinate phosphoribosyltransferase [decarboxylating]</fullName>
    </alternativeName>
</protein>
<feature type="domain" description="Quinolinate phosphoribosyl transferase N-terminal" evidence="8">
    <location>
        <begin position="41"/>
        <end position="106"/>
    </location>
</feature>
<dbReference type="EC" id="2.4.2.19" evidence="6"/>
<gene>
    <name evidence="9" type="primary">BNA6</name>
    <name evidence="9" type="ORF">Q9L58_002908</name>
</gene>
<keyword evidence="3 6" id="KW-0662">Pyridine nucleotide biosynthesis</keyword>
<feature type="domain" description="Quinolinate phosphoribosyl transferase C-terminal" evidence="7">
    <location>
        <begin position="108"/>
        <end position="280"/>
    </location>
</feature>
<evidence type="ECO:0000256" key="1">
    <source>
        <dbReference type="ARBA" id="ARBA00004893"/>
    </source>
</evidence>
<evidence type="ECO:0000256" key="5">
    <source>
        <dbReference type="ARBA" id="ARBA00022679"/>
    </source>
</evidence>
<dbReference type="Gene3D" id="3.90.1170.20">
    <property type="entry name" value="Quinolinate phosphoribosyl transferase, N-terminal domain"/>
    <property type="match status" value="1"/>
</dbReference>
<keyword evidence="10" id="KW-1185">Reference proteome</keyword>
<keyword evidence="5 6" id="KW-0808">Transferase</keyword>
<evidence type="ECO:0000313" key="9">
    <source>
        <dbReference type="EMBL" id="KAL0638126.1"/>
    </source>
</evidence>
<dbReference type="CDD" id="cd01572">
    <property type="entry name" value="QPRTase"/>
    <property type="match status" value="1"/>
</dbReference>
<comment type="caution">
    <text evidence="9">The sequence shown here is derived from an EMBL/GenBank/DDBJ whole genome shotgun (WGS) entry which is preliminary data.</text>
</comment>
<reference evidence="9 10" key="1">
    <citation type="submission" date="2024-02" db="EMBL/GenBank/DDBJ databases">
        <title>Discinaceae phylogenomics.</title>
        <authorList>
            <person name="Dirks A.C."/>
            <person name="James T.Y."/>
        </authorList>
    </citation>
    <scope>NUCLEOTIDE SEQUENCE [LARGE SCALE GENOMIC DNA]</scope>
    <source>
        <strain evidence="9 10">ACD0624</strain>
    </source>
</reference>
<dbReference type="SUPFAM" id="SSF51690">
    <property type="entry name" value="Nicotinate/Quinolinate PRTase C-terminal domain-like"/>
    <property type="match status" value="1"/>
</dbReference>
<evidence type="ECO:0000313" key="10">
    <source>
        <dbReference type="Proteomes" id="UP001447188"/>
    </source>
</evidence>
<evidence type="ECO:0000256" key="2">
    <source>
        <dbReference type="ARBA" id="ARBA00009400"/>
    </source>
</evidence>
<dbReference type="PIRSF" id="PIRSF006250">
    <property type="entry name" value="NadC_ModD"/>
    <property type="match status" value="1"/>
</dbReference>
<dbReference type="Pfam" id="PF01729">
    <property type="entry name" value="QRPTase_C"/>
    <property type="match status" value="1"/>
</dbReference>
<accession>A0ABR3GR96</accession>
<dbReference type="Proteomes" id="UP001447188">
    <property type="component" value="Unassembled WGS sequence"/>
</dbReference>
<keyword evidence="4 6" id="KW-0328">Glycosyltransferase</keyword>
<evidence type="ECO:0000259" key="8">
    <source>
        <dbReference type="Pfam" id="PF02749"/>
    </source>
</evidence>
<dbReference type="InterPro" id="IPR013785">
    <property type="entry name" value="Aldolase_TIM"/>
</dbReference>
<comment type="function">
    <text evidence="6">Involved in the catabolism of quinolinic acid (QA).</text>
</comment>
<dbReference type="Gene3D" id="3.20.20.70">
    <property type="entry name" value="Aldolase class I"/>
    <property type="match status" value="1"/>
</dbReference>
<dbReference type="InterPro" id="IPR037128">
    <property type="entry name" value="Quinolinate_PRibosylTase_N_sf"/>
</dbReference>
<organism evidence="9 10">
    <name type="scientific">Discina gigas</name>
    <dbReference type="NCBI Taxonomy" id="1032678"/>
    <lineage>
        <taxon>Eukaryota</taxon>
        <taxon>Fungi</taxon>
        <taxon>Dikarya</taxon>
        <taxon>Ascomycota</taxon>
        <taxon>Pezizomycotina</taxon>
        <taxon>Pezizomycetes</taxon>
        <taxon>Pezizales</taxon>
        <taxon>Discinaceae</taxon>
        <taxon>Discina</taxon>
    </lineage>
</organism>
<dbReference type="InterPro" id="IPR022412">
    <property type="entry name" value="Quinolinate_PRibosylTrfase_N"/>
</dbReference>
<evidence type="ECO:0000256" key="3">
    <source>
        <dbReference type="ARBA" id="ARBA00022642"/>
    </source>
</evidence>
<evidence type="ECO:0000256" key="4">
    <source>
        <dbReference type="ARBA" id="ARBA00022676"/>
    </source>
</evidence>
<comment type="pathway">
    <text evidence="1 6">Cofactor biosynthesis; NAD(+) biosynthesis; nicotinate D-ribonucleotide from quinolinate: step 1/1.</text>
</comment>
<dbReference type="InterPro" id="IPR027277">
    <property type="entry name" value="NadC/ModD"/>
</dbReference>
<dbReference type="GO" id="GO:0004514">
    <property type="term" value="F:nicotinate-nucleotide diphosphorylase (carboxylating) activity"/>
    <property type="evidence" value="ECO:0007669"/>
    <property type="project" value="UniProtKB-EC"/>
</dbReference>
<comment type="catalytic activity">
    <reaction evidence="6">
        <text>nicotinate beta-D-ribonucleotide + CO2 + diphosphate = quinolinate + 5-phospho-alpha-D-ribose 1-diphosphate + 2 H(+)</text>
        <dbReference type="Rhea" id="RHEA:12733"/>
        <dbReference type="ChEBI" id="CHEBI:15378"/>
        <dbReference type="ChEBI" id="CHEBI:16526"/>
        <dbReference type="ChEBI" id="CHEBI:29959"/>
        <dbReference type="ChEBI" id="CHEBI:33019"/>
        <dbReference type="ChEBI" id="CHEBI:57502"/>
        <dbReference type="ChEBI" id="CHEBI:58017"/>
        <dbReference type="EC" id="2.4.2.19"/>
    </reaction>
</comment>
<dbReference type="Pfam" id="PF02749">
    <property type="entry name" value="QRPTase_N"/>
    <property type="match status" value="1"/>
</dbReference>
<evidence type="ECO:0000256" key="6">
    <source>
        <dbReference type="PIRNR" id="PIRNR006250"/>
    </source>
</evidence>
<dbReference type="InterPro" id="IPR004393">
    <property type="entry name" value="NadC"/>
</dbReference>
<sequence length="283" mass="30654">MASDYGNVAHLLPTTYKQTVAAWLTEDSPSFDYGGFVVGEDEKTATLYGKSAGVLAGVPFFDEVVEWFMKEGEDFQPVKIVAKVRGPSRKLLLGERVALNTLARCSGIATKSRRFLSLVRSAGYTGILAGTRKTTPGFRLVEKYGMLIGGVDQHRYDLSSMIMLKDNHVWSKGSITAAVKAARSVGGFAIKIEVEVQSEEQADEAITAGADIVMLDNFTGAGLRVAAGSIKQRWAGKSVLLECSGGLTEDNVESYCCNDIDIMSTSSIHQSTQHVDFSLKIDY</sequence>
<dbReference type="PANTHER" id="PTHR32179:SF3">
    <property type="entry name" value="NICOTINATE-NUCLEOTIDE PYROPHOSPHORYLASE [CARBOXYLATING]"/>
    <property type="match status" value="1"/>
</dbReference>
<name>A0ABR3GR96_9PEZI</name>
<evidence type="ECO:0000259" key="7">
    <source>
        <dbReference type="Pfam" id="PF01729"/>
    </source>
</evidence>
<dbReference type="EMBL" id="JBBBZM010000026">
    <property type="protein sequence ID" value="KAL0638126.1"/>
    <property type="molecule type" value="Genomic_DNA"/>
</dbReference>
<dbReference type="NCBIfam" id="TIGR00078">
    <property type="entry name" value="nadC"/>
    <property type="match status" value="1"/>
</dbReference>
<comment type="subunit">
    <text evidence="6">Hexamer formed by 3 homodimers.</text>
</comment>
<dbReference type="InterPro" id="IPR036068">
    <property type="entry name" value="Nicotinate_pribotase-like_C"/>
</dbReference>
<dbReference type="PANTHER" id="PTHR32179">
    <property type="entry name" value="NICOTINATE-NUCLEOTIDE PYROPHOSPHORYLASE [CARBOXYLATING]"/>
    <property type="match status" value="1"/>
</dbReference>
<comment type="similarity">
    <text evidence="2 6">Belongs to the NadC/ModD family.</text>
</comment>
<dbReference type="InterPro" id="IPR002638">
    <property type="entry name" value="Quinolinate_PRibosylTrfase_C"/>
</dbReference>